<dbReference type="InterPro" id="IPR000792">
    <property type="entry name" value="Tscrpt_reg_LuxR_C"/>
</dbReference>
<dbReference type="GO" id="GO:0006355">
    <property type="term" value="P:regulation of DNA-templated transcription"/>
    <property type="evidence" value="ECO:0007669"/>
    <property type="project" value="InterPro"/>
</dbReference>
<evidence type="ECO:0000259" key="2">
    <source>
        <dbReference type="PROSITE" id="PS50110"/>
    </source>
</evidence>
<accession>A0A6J7VUT4</accession>
<dbReference type="EMBL" id="CAFBRV010000134">
    <property type="protein sequence ID" value="CAB5121718.1"/>
    <property type="molecule type" value="Genomic_DNA"/>
</dbReference>
<dbReference type="Gene3D" id="3.40.50.2300">
    <property type="match status" value="1"/>
</dbReference>
<evidence type="ECO:0000313" key="3">
    <source>
        <dbReference type="EMBL" id="CAB5121718.1"/>
    </source>
</evidence>
<name>A0A6J7VUT4_9ZZZZ</name>
<dbReference type="PANTHER" id="PTHR43214">
    <property type="entry name" value="TWO-COMPONENT RESPONSE REGULATOR"/>
    <property type="match status" value="1"/>
</dbReference>
<evidence type="ECO:0000256" key="1">
    <source>
        <dbReference type="ARBA" id="ARBA00023125"/>
    </source>
</evidence>
<reference evidence="3" key="1">
    <citation type="submission" date="2020-05" db="EMBL/GenBank/DDBJ databases">
        <authorList>
            <person name="Chiriac C."/>
            <person name="Salcher M."/>
            <person name="Ghai R."/>
            <person name="Kavagutti S V."/>
        </authorList>
    </citation>
    <scope>NUCLEOTIDE SEQUENCE</scope>
</reference>
<organism evidence="3">
    <name type="scientific">freshwater metagenome</name>
    <dbReference type="NCBI Taxonomy" id="449393"/>
    <lineage>
        <taxon>unclassified sequences</taxon>
        <taxon>metagenomes</taxon>
        <taxon>ecological metagenomes</taxon>
    </lineage>
</organism>
<dbReference type="Pfam" id="PF00072">
    <property type="entry name" value="Response_reg"/>
    <property type="match status" value="1"/>
</dbReference>
<dbReference type="SMART" id="SM00448">
    <property type="entry name" value="REC"/>
    <property type="match status" value="1"/>
</dbReference>
<dbReference type="SMART" id="SM00421">
    <property type="entry name" value="HTH_LUXR"/>
    <property type="match status" value="1"/>
</dbReference>
<dbReference type="InterPro" id="IPR011006">
    <property type="entry name" value="CheY-like_superfamily"/>
</dbReference>
<dbReference type="InterPro" id="IPR036388">
    <property type="entry name" value="WH-like_DNA-bd_sf"/>
</dbReference>
<proteinExistence type="predicted"/>
<sequence>MELQESHSELEISVLVVEDEILTRTLISKLLATAGFRVVGATSTASTAMALYRQFQPDVVLLDINLGEGPTGLDVAGALRRITAQVGLVFLSSITDIRTISPNQPTMPEGSVYLNKADISKTEHLIAAIQKAFELSQSKAQKAAPESRLMSEPFTDIQFELMRLIALGKSNSAIAEIRFTTLKSTENAISRLAKKLNIPSDDASNQRVLIAREFYRLNNNVQRYE</sequence>
<protein>
    <submittedName>
        <fullName evidence="3">Unannotated protein</fullName>
    </submittedName>
</protein>
<dbReference type="PROSITE" id="PS50110">
    <property type="entry name" value="RESPONSE_REGULATORY"/>
    <property type="match status" value="1"/>
</dbReference>
<dbReference type="SUPFAM" id="SSF52172">
    <property type="entry name" value="CheY-like"/>
    <property type="match status" value="1"/>
</dbReference>
<dbReference type="GO" id="GO:0000160">
    <property type="term" value="P:phosphorelay signal transduction system"/>
    <property type="evidence" value="ECO:0007669"/>
    <property type="project" value="InterPro"/>
</dbReference>
<dbReference type="PANTHER" id="PTHR43214:SF42">
    <property type="entry name" value="TRANSCRIPTIONAL REGULATORY PROTEIN DESR"/>
    <property type="match status" value="1"/>
</dbReference>
<keyword evidence="1" id="KW-0238">DNA-binding</keyword>
<dbReference type="Gene3D" id="1.10.10.10">
    <property type="entry name" value="Winged helix-like DNA-binding domain superfamily/Winged helix DNA-binding domain"/>
    <property type="match status" value="1"/>
</dbReference>
<dbReference type="InterPro" id="IPR001789">
    <property type="entry name" value="Sig_transdc_resp-reg_receiver"/>
</dbReference>
<gene>
    <name evidence="3" type="ORF">UFOPK4410_01080</name>
</gene>
<dbReference type="InterPro" id="IPR016032">
    <property type="entry name" value="Sig_transdc_resp-reg_C-effctor"/>
</dbReference>
<dbReference type="AlphaFoldDB" id="A0A6J7VUT4"/>
<feature type="domain" description="Response regulatory" evidence="2">
    <location>
        <begin position="13"/>
        <end position="209"/>
    </location>
</feature>
<dbReference type="InterPro" id="IPR039420">
    <property type="entry name" value="WalR-like"/>
</dbReference>
<dbReference type="SUPFAM" id="SSF46894">
    <property type="entry name" value="C-terminal effector domain of the bipartite response regulators"/>
    <property type="match status" value="1"/>
</dbReference>
<dbReference type="GO" id="GO:0003677">
    <property type="term" value="F:DNA binding"/>
    <property type="evidence" value="ECO:0007669"/>
    <property type="project" value="UniProtKB-KW"/>
</dbReference>